<dbReference type="InterPro" id="IPR048538">
    <property type="entry name" value="Rrn7_cyclin_C"/>
</dbReference>
<reference evidence="16" key="2">
    <citation type="submission" date="2025-09" db="UniProtKB">
        <authorList>
            <consortium name="Ensembl"/>
        </authorList>
    </citation>
    <scope>IDENTIFICATION</scope>
</reference>
<evidence type="ECO:0000256" key="6">
    <source>
        <dbReference type="ARBA" id="ARBA00022833"/>
    </source>
</evidence>
<protein>
    <recommendedName>
        <fullName evidence="3">TATA box-binding protein-associated factor RNA polymerase I subunit B</fullName>
    </recommendedName>
    <alternativeName>
        <fullName evidence="11">TATA box-binding protein-associated factor 1B</fullName>
    </alternativeName>
</protein>
<evidence type="ECO:0000256" key="2">
    <source>
        <dbReference type="ARBA" id="ARBA00006899"/>
    </source>
</evidence>
<dbReference type="PANTHER" id="PTHR31576:SF2">
    <property type="entry name" value="TATA BOX-BINDING PROTEIN-ASSOCIATED FACTOR RNA POLYMERASE I SUBUNIT B"/>
    <property type="match status" value="1"/>
</dbReference>
<keyword evidence="6" id="KW-0862">Zinc</keyword>
<feature type="chain" id="PRO_5034990845" description="TATA box-binding protein-associated factor RNA polymerase I subunit B" evidence="12">
    <location>
        <begin position="19"/>
        <end position="602"/>
    </location>
</feature>
<evidence type="ECO:0000256" key="7">
    <source>
        <dbReference type="ARBA" id="ARBA00023015"/>
    </source>
</evidence>
<feature type="domain" description="RRN7-type" evidence="13">
    <location>
        <begin position="31"/>
        <end position="62"/>
    </location>
</feature>
<evidence type="ECO:0000313" key="16">
    <source>
        <dbReference type="Ensembl" id="ENSAZOP00000010649.1"/>
    </source>
</evidence>
<keyword evidence="4" id="KW-0479">Metal-binding</keyword>
<evidence type="ECO:0000313" key="17">
    <source>
        <dbReference type="Proteomes" id="UP000694549"/>
    </source>
</evidence>
<dbReference type="InterPro" id="IPR048540">
    <property type="entry name" value="Rrn7_cyclin_N"/>
</dbReference>
<reference evidence="16" key="1">
    <citation type="submission" date="2025-08" db="UniProtKB">
        <authorList>
            <consortium name="Ensembl"/>
        </authorList>
    </citation>
    <scope>IDENTIFICATION</scope>
</reference>
<organism evidence="16 17">
    <name type="scientific">Anas zonorhyncha</name>
    <name type="common">Eastern spot-billed duck</name>
    <dbReference type="NCBI Taxonomy" id="75864"/>
    <lineage>
        <taxon>Eukaryota</taxon>
        <taxon>Metazoa</taxon>
        <taxon>Chordata</taxon>
        <taxon>Craniata</taxon>
        <taxon>Vertebrata</taxon>
        <taxon>Euteleostomi</taxon>
        <taxon>Archelosauria</taxon>
        <taxon>Archosauria</taxon>
        <taxon>Dinosauria</taxon>
        <taxon>Saurischia</taxon>
        <taxon>Theropoda</taxon>
        <taxon>Coelurosauria</taxon>
        <taxon>Aves</taxon>
        <taxon>Neognathae</taxon>
        <taxon>Galloanserae</taxon>
        <taxon>Anseriformes</taxon>
        <taxon>Anatidae</taxon>
        <taxon>Anatinae</taxon>
        <taxon>Anas</taxon>
    </lineage>
</organism>
<keyword evidence="9" id="KW-0804">Transcription</keyword>
<keyword evidence="7" id="KW-0805">Transcription regulation</keyword>
<feature type="domain" description="Rrn7/TAF1B N-terminal cyclin" evidence="14">
    <location>
        <begin position="103"/>
        <end position="270"/>
    </location>
</feature>
<proteinExistence type="inferred from homology"/>
<dbReference type="Proteomes" id="UP000694549">
    <property type="component" value="Unplaced"/>
</dbReference>
<dbReference type="Ensembl" id="ENSAZOT00000011382.1">
    <property type="protein sequence ID" value="ENSAZOP00000010649.1"/>
    <property type="gene ID" value="ENSAZOG00000006681.1"/>
</dbReference>
<evidence type="ECO:0000259" key="15">
    <source>
        <dbReference type="Pfam" id="PF20645"/>
    </source>
</evidence>
<dbReference type="GO" id="GO:0070860">
    <property type="term" value="C:RNA polymerase I core factor complex"/>
    <property type="evidence" value="ECO:0007669"/>
    <property type="project" value="InterPro"/>
</dbReference>
<keyword evidence="8" id="KW-0238">DNA-binding</keyword>
<evidence type="ECO:0000256" key="12">
    <source>
        <dbReference type="SAM" id="SignalP"/>
    </source>
</evidence>
<keyword evidence="12" id="KW-0732">Signal</keyword>
<dbReference type="InterPro" id="IPR033599">
    <property type="entry name" value="TAF1B/Rrn7"/>
</dbReference>
<keyword evidence="10" id="KW-0539">Nucleus</keyword>
<keyword evidence="5" id="KW-0863">Zinc-finger</keyword>
<evidence type="ECO:0000256" key="9">
    <source>
        <dbReference type="ARBA" id="ARBA00023163"/>
    </source>
</evidence>
<evidence type="ECO:0000256" key="11">
    <source>
        <dbReference type="ARBA" id="ARBA00032500"/>
    </source>
</evidence>
<dbReference type="GO" id="GO:0042790">
    <property type="term" value="P:nucleolar large rRNA transcription by RNA polymerase I"/>
    <property type="evidence" value="ECO:0007669"/>
    <property type="project" value="TreeGrafter"/>
</dbReference>
<dbReference type="AlphaFoldDB" id="A0A8B9UK47"/>
<dbReference type="InterPro" id="IPR021752">
    <property type="entry name" value="TF_Rrn7_Zf"/>
</dbReference>
<name>A0A8B9UK47_9AVES</name>
<comment type="similarity">
    <text evidence="2">Belongs to the RRN7/TAF1B family.</text>
</comment>
<dbReference type="Pfam" id="PF20645">
    <property type="entry name" value="Rrn7_cyclin_C"/>
    <property type="match status" value="1"/>
</dbReference>
<feature type="signal peptide" evidence="12">
    <location>
        <begin position="1"/>
        <end position="18"/>
    </location>
</feature>
<sequence length="602" mass="69638">MVLYVAASLVLLSPLSICFLSYLTPFSFHRDFNERCAQCSDVNWGLTDGGRFYCRTCHNVTERTRDVVNTEVTCNARIQTISKGSRNRGKSEEGWEWYVCEGFQLILKKQAEALEALGVCPQMKDEILCNFWRRYLQKSQQAYCDRPAGETVKALSVCDSSTDMDSEPDRPSLLHLLSLSESDGDLQTDCSFASSSGKVSECTSVCSGSVDGRLYLMKNQKETLRMSMPMTLSFCYMALLWLREPMTLSDLLRFVVEGHIPYLNVYQDFPEKMKLYGLDLRIFCVESWPVYEEVYSKMIELAAFLDLPRFPDITESCFLHPDMLCMKYLMEVNLPDELHNWTCRVVKKIGFGEVDFLTLTPGNKSTRKVKYDVLAAAIIVVVLKLLFLLDDHYEWLLSGFAAERNKNNKEGGPYFEFKEWYKVIKCSLDAEQKKLDEERAKYLWRCEKPLFYSVKKKSKVLRRRQMVVNLQNQFCKLSGSVQPAERPNPSSFQLSWSEENTDGTCFHGHSLKGILQQKNGVLTTINPDYWLCTIRLCREKLCGHLAHYKEVDFPQSYHFVLRLFSFLLRIQPSYIHEEVCVIEHKLFNKKLSKKPPNTGLRK</sequence>
<evidence type="ECO:0000256" key="3">
    <source>
        <dbReference type="ARBA" id="ARBA00018994"/>
    </source>
</evidence>
<evidence type="ECO:0000256" key="4">
    <source>
        <dbReference type="ARBA" id="ARBA00022723"/>
    </source>
</evidence>
<evidence type="ECO:0000259" key="14">
    <source>
        <dbReference type="Pfam" id="PF20644"/>
    </source>
</evidence>
<dbReference type="Pfam" id="PF20644">
    <property type="entry name" value="Rrn7_cyclin_N"/>
    <property type="match status" value="1"/>
</dbReference>
<evidence type="ECO:0000256" key="5">
    <source>
        <dbReference type="ARBA" id="ARBA00022771"/>
    </source>
</evidence>
<dbReference type="PANTHER" id="PTHR31576">
    <property type="entry name" value="TATA BOX-BINDING PROTEIN-ASSOCIATED FACTOR RNA POLYMERASE I SUBUNIT B"/>
    <property type="match status" value="1"/>
</dbReference>
<evidence type="ECO:0000256" key="8">
    <source>
        <dbReference type="ARBA" id="ARBA00023125"/>
    </source>
</evidence>
<dbReference type="GO" id="GO:0001164">
    <property type="term" value="F:RNA polymerase I core promoter sequence-specific DNA binding"/>
    <property type="evidence" value="ECO:0007669"/>
    <property type="project" value="InterPro"/>
</dbReference>
<keyword evidence="17" id="KW-1185">Reference proteome</keyword>
<evidence type="ECO:0000256" key="10">
    <source>
        <dbReference type="ARBA" id="ARBA00023242"/>
    </source>
</evidence>
<feature type="domain" description="Rrn7/TAF1B C-terminal cyclin" evidence="15">
    <location>
        <begin position="287"/>
        <end position="476"/>
    </location>
</feature>
<dbReference type="GO" id="GO:0005668">
    <property type="term" value="C:RNA polymerase transcription factor SL1 complex"/>
    <property type="evidence" value="ECO:0007669"/>
    <property type="project" value="TreeGrafter"/>
</dbReference>
<dbReference type="Pfam" id="PF11781">
    <property type="entry name" value="Zn_ribbon_RRN7"/>
    <property type="match status" value="1"/>
</dbReference>
<dbReference type="GO" id="GO:0008270">
    <property type="term" value="F:zinc ion binding"/>
    <property type="evidence" value="ECO:0007669"/>
    <property type="project" value="UniProtKB-KW"/>
</dbReference>
<evidence type="ECO:0000259" key="13">
    <source>
        <dbReference type="Pfam" id="PF11781"/>
    </source>
</evidence>
<evidence type="ECO:0000256" key="1">
    <source>
        <dbReference type="ARBA" id="ARBA00004604"/>
    </source>
</evidence>
<accession>A0A8B9UK47</accession>
<comment type="subcellular location">
    <subcellularLocation>
        <location evidence="1">Nucleus</location>
        <location evidence="1">Nucleolus</location>
    </subcellularLocation>
</comment>